<dbReference type="PROSITE" id="PS50801">
    <property type="entry name" value="STAS"/>
    <property type="match status" value="1"/>
</dbReference>
<organism evidence="2">
    <name type="scientific">Wuchereria bancrofti</name>
    <dbReference type="NCBI Taxonomy" id="6293"/>
    <lineage>
        <taxon>Eukaryota</taxon>
        <taxon>Metazoa</taxon>
        <taxon>Ecdysozoa</taxon>
        <taxon>Nematoda</taxon>
        <taxon>Chromadorea</taxon>
        <taxon>Rhabditida</taxon>
        <taxon>Spirurina</taxon>
        <taxon>Spiruromorpha</taxon>
        <taxon>Filarioidea</taxon>
        <taxon>Onchocercidae</taxon>
        <taxon>Wuchereria</taxon>
    </lineage>
</organism>
<dbReference type="InterPro" id="IPR002645">
    <property type="entry name" value="STAS_dom"/>
</dbReference>
<evidence type="ECO:0000259" key="1">
    <source>
        <dbReference type="PROSITE" id="PS50801"/>
    </source>
</evidence>
<dbReference type="SUPFAM" id="SSF52091">
    <property type="entry name" value="SpoIIaa-like"/>
    <property type="match status" value="1"/>
</dbReference>
<accession>A0A1I8EBU9</accession>
<evidence type="ECO:0000313" key="2">
    <source>
        <dbReference type="WBParaSite" id="maker-PairedContig_1345-snap-gene-0.1-mRNA-1"/>
    </source>
</evidence>
<dbReference type="CDD" id="cd07042">
    <property type="entry name" value="STAS_SulP_like_sulfate_transporter"/>
    <property type="match status" value="1"/>
</dbReference>
<dbReference type="WBParaSite" id="maker-PairedContig_1345-snap-gene-0.1-mRNA-1">
    <property type="protein sequence ID" value="maker-PairedContig_1345-snap-gene-0.1-mRNA-1"/>
    <property type="gene ID" value="maker-PairedContig_1345-snap-gene-0.1"/>
</dbReference>
<dbReference type="STRING" id="6293.A0A1I8EBU9"/>
<dbReference type="Gene3D" id="3.30.750.24">
    <property type="entry name" value="STAS domain"/>
    <property type="match status" value="1"/>
</dbReference>
<protein>
    <submittedName>
        <fullName evidence="2">STAS domain-containing protein</fullName>
    </submittedName>
</protein>
<feature type="domain" description="STAS" evidence="1">
    <location>
        <begin position="1"/>
        <end position="84"/>
    </location>
</feature>
<dbReference type="InterPro" id="IPR036513">
    <property type="entry name" value="STAS_dom_sf"/>
</dbReference>
<name>A0A1I8EBU9_WUCBA</name>
<sequence>GSLVSPTIAVYRYDAPLLFLNSDLFIRKALDIVDDKVKMLNEKETLYLIIDASGFTCIDYTGIERLKDLSQELKNRNVEIFMAASKGSQHYNIYELKLIISFIRKICLEPQKPEYYSPNVTSIK</sequence>
<dbReference type="AlphaFoldDB" id="A0A1I8EBU9"/>
<proteinExistence type="predicted"/>
<dbReference type="Pfam" id="PF01740">
    <property type="entry name" value="STAS"/>
    <property type="match status" value="1"/>
</dbReference>
<reference evidence="2" key="1">
    <citation type="submission" date="2016-11" db="UniProtKB">
        <authorList>
            <consortium name="WormBaseParasite"/>
        </authorList>
    </citation>
    <scope>IDENTIFICATION</scope>
    <source>
        <strain evidence="2">pt0022</strain>
    </source>
</reference>